<accession>A0A090AK71</accession>
<dbReference type="Proteomes" id="UP000031623">
    <property type="component" value="Chromosome"/>
</dbReference>
<sequence length="138" mass="15298">MYLGWVGTDVNHRINILSSNDGINFWNKQIYSDTSDYTPALTTCYGHLGIVWTGRDSQNHLNILTTEIIQQVATGMFFHLSQNPGHPMQADIDFSGLEYPAKFAVVGDFDGDGCQEIAVAPDASGSKGNDFWVMKYKS</sequence>
<dbReference type="HOGENOM" id="CLU_1854309_0_0_6"/>
<organism evidence="1 2">
    <name type="scientific">Thioploca ingrica</name>
    <dbReference type="NCBI Taxonomy" id="40754"/>
    <lineage>
        <taxon>Bacteria</taxon>
        <taxon>Pseudomonadati</taxon>
        <taxon>Pseudomonadota</taxon>
        <taxon>Gammaproteobacteria</taxon>
        <taxon>Thiotrichales</taxon>
        <taxon>Thiotrichaceae</taxon>
        <taxon>Thioploca</taxon>
    </lineage>
</organism>
<proteinExistence type="predicted"/>
<evidence type="ECO:0000313" key="2">
    <source>
        <dbReference type="Proteomes" id="UP000031623"/>
    </source>
</evidence>
<evidence type="ECO:0008006" key="3">
    <source>
        <dbReference type="Google" id="ProtNLM"/>
    </source>
</evidence>
<name>A0A090AK71_9GAMM</name>
<dbReference type="KEGG" id="tig:THII_3637"/>
<dbReference type="SUPFAM" id="SSF69318">
    <property type="entry name" value="Integrin alpha N-terminal domain"/>
    <property type="match status" value="1"/>
</dbReference>
<keyword evidence="2" id="KW-1185">Reference proteome</keyword>
<gene>
    <name evidence="1" type="ORF">THII_3637</name>
</gene>
<dbReference type="InterPro" id="IPR028994">
    <property type="entry name" value="Integrin_alpha_N"/>
</dbReference>
<dbReference type="EMBL" id="AP014633">
    <property type="protein sequence ID" value="BAP57934.1"/>
    <property type="molecule type" value="Genomic_DNA"/>
</dbReference>
<reference evidence="1 2" key="1">
    <citation type="journal article" date="2014" name="ISME J.">
        <title>Ecophysiology of Thioploca ingrica as revealed by the complete genome sequence supplemented with proteomic evidence.</title>
        <authorList>
            <person name="Kojima H."/>
            <person name="Ogura Y."/>
            <person name="Yamamoto N."/>
            <person name="Togashi T."/>
            <person name="Mori H."/>
            <person name="Watanabe T."/>
            <person name="Nemoto F."/>
            <person name="Kurokawa K."/>
            <person name="Hayashi T."/>
            <person name="Fukui M."/>
        </authorList>
    </citation>
    <scope>NUCLEOTIDE SEQUENCE [LARGE SCALE GENOMIC DNA]</scope>
</reference>
<dbReference type="AlphaFoldDB" id="A0A090AK71"/>
<dbReference type="STRING" id="40754.THII_3637"/>
<protein>
    <recommendedName>
        <fullName evidence="3">FG-GAP repeat-containing protein</fullName>
    </recommendedName>
</protein>
<evidence type="ECO:0000313" key="1">
    <source>
        <dbReference type="EMBL" id="BAP57934.1"/>
    </source>
</evidence>